<evidence type="ECO:0000313" key="1">
    <source>
        <dbReference type="EMBL" id="KFF30169.1"/>
    </source>
</evidence>
<evidence type="ECO:0008006" key="3">
    <source>
        <dbReference type="Google" id="ProtNLM"/>
    </source>
</evidence>
<dbReference type="RefSeq" id="WP_131329476.1">
    <property type="nucleotide sequence ID" value="NZ_CP023049.2"/>
</dbReference>
<reference evidence="1 2" key="1">
    <citation type="submission" date="2014-07" db="EMBL/GenBank/DDBJ databases">
        <title>Genome of Chryseobacterium piperi CTM.</title>
        <authorList>
            <person name="Pipes S.E."/>
            <person name="Stropko S.J."/>
            <person name="Newman J.D."/>
        </authorList>
    </citation>
    <scope>NUCLEOTIDE SEQUENCE [LARGE SCALE GENOMIC DNA]</scope>
    <source>
        <strain evidence="1 2">CTM</strain>
    </source>
</reference>
<accession>A0A086BMK5</accession>
<evidence type="ECO:0000313" key="2">
    <source>
        <dbReference type="Proteomes" id="UP000028709"/>
    </source>
</evidence>
<dbReference type="OrthoDB" id="768656at2"/>
<keyword evidence="2" id="KW-1185">Reference proteome</keyword>
<dbReference type="eggNOG" id="ENOG503457X">
    <property type="taxonomic scope" value="Bacteria"/>
</dbReference>
<dbReference type="SUPFAM" id="SSF55729">
    <property type="entry name" value="Acyl-CoA N-acyltransferases (Nat)"/>
    <property type="match status" value="1"/>
</dbReference>
<comment type="caution">
    <text evidence="1">The sequence shown here is derived from an EMBL/GenBank/DDBJ whole genome shotgun (WGS) entry which is preliminary data.</text>
</comment>
<organism evidence="1 2">
    <name type="scientific">Chryseobacterium piperi</name>
    <dbReference type="NCBI Taxonomy" id="558152"/>
    <lineage>
        <taxon>Bacteria</taxon>
        <taxon>Pseudomonadati</taxon>
        <taxon>Bacteroidota</taxon>
        <taxon>Flavobacteriia</taxon>
        <taxon>Flavobacteriales</taxon>
        <taxon>Weeksellaceae</taxon>
        <taxon>Chryseobacterium group</taxon>
        <taxon>Chryseobacterium</taxon>
    </lineage>
</organism>
<dbReference type="InterPro" id="IPR016181">
    <property type="entry name" value="Acyl_CoA_acyltransferase"/>
</dbReference>
<protein>
    <recommendedName>
        <fullName evidence="3">N-acetyltransferase domain-containing protein</fullName>
    </recommendedName>
</protein>
<dbReference type="Proteomes" id="UP000028709">
    <property type="component" value="Unassembled WGS sequence"/>
</dbReference>
<dbReference type="EMBL" id="JPRJ01000002">
    <property type="protein sequence ID" value="KFF30169.1"/>
    <property type="molecule type" value="Genomic_DNA"/>
</dbReference>
<dbReference type="STRING" id="558152.IQ37_03140"/>
<gene>
    <name evidence="1" type="ORF">IQ37_03140</name>
</gene>
<proteinExistence type="predicted"/>
<sequence length="179" mass="20868">MAYTIKKAEELTDYEIQKIIELWEHEEWNNLKPNDFKNLFKDSEFHMLSDAKEEIASVLRLNFDFVLKIADILYSFIEMGGLVSSQKRLGFGSKLVQLVAENVTQRNLETIGFCFSDLRPFYEKCSVEILADMAKNIKEKEGSEWVISEDDDILVIHLSEEKKNLLSQLTLENYAYLIQ</sequence>
<name>A0A086BMK5_9FLAO</name>
<dbReference type="AlphaFoldDB" id="A0A086BMK5"/>